<evidence type="ECO:0000313" key="11">
    <source>
        <dbReference type="EMBL" id="SJK85717.1"/>
    </source>
</evidence>
<dbReference type="PANTHER" id="PTHR31559">
    <property type="entry name" value="PYRIDOXAL 5'-PHOSPHATE SYNTHASE SUBUNIT SNO"/>
    <property type="match status" value="1"/>
</dbReference>
<dbReference type="NCBIfam" id="TIGR03800">
    <property type="entry name" value="PLP_synth_Pdx2"/>
    <property type="match status" value="1"/>
</dbReference>
<dbReference type="EMBL" id="LT671858">
    <property type="protein sequence ID" value="SIM89260.1"/>
    <property type="molecule type" value="Genomic_DNA"/>
</dbReference>
<comment type="similarity">
    <text evidence="1 7">Belongs to the glutaminase PdxT/SNO family.</text>
</comment>
<evidence type="ECO:0000256" key="3">
    <source>
        <dbReference type="ARBA" id="ARBA00022898"/>
    </source>
</evidence>
<dbReference type="Proteomes" id="UP000187822">
    <property type="component" value="Chromosome I"/>
</dbReference>
<accession>A0A1N5WXF9</accession>
<dbReference type="PANTHER" id="PTHR31559:SF0">
    <property type="entry name" value="PYRIDOXAL 5'-PHOSPHATE SYNTHASE SUBUNIT SNO1-RELATED"/>
    <property type="match status" value="1"/>
</dbReference>
<dbReference type="GO" id="GO:0006543">
    <property type="term" value="P:L-glutamine catabolic process"/>
    <property type="evidence" value="ECO:0007669"/>
    <property type="project" value="UniProtKB-UniRule"/>
</dbReference>
<evidence type="ECO:0000313" key="10">
    <source>
        <dbReference type="EMBL" id="SIM89260.1"/>
    </source>
</evidence>
<dbReference type="OrthoDB" id="26717at2157"/>
<dbReference type="EC" id="4.3.3.6" evidence="7"/>
<name>A0A1N5WXF9_9ARCH</name>
<dbReference type="GO" id="GO:0005829">
    <property type="term" value="C:cytosol"/>
    <property type="evidence" value="ECO:0007669"/>
    <property type="project" value="TreeGrafter"/>
</dbReference>
<keyword evidence="2 7" id="KW-0378">Hydrolase</keyword>
<protein>
    <recommendedName>
        <fullName evidence="7">Pyridoxal 5'-phosphate synthase subunit PdxT</fullName>
        <ecNumber evidence="7">4.3.3.6</ecNumber>
    </recommendedName>
    <alternativeName>
        <fullName evidence="7">Pdx2</fullName>
    </alternativeName>
    <alternativeName>
        <fullName evidence="7">Pyridoxal 5'-phosphate synthase glutaminase subunit</fullName>
        <ecNumber evidence="7">3.5.1.2</ecNumber>
    </alternativeName>
</protein>
<evidence type="ECO:0000313" key="12">
    <source>
        <dbReference type="Proteomes" id="UP000187822"/>
    </source>
</evidence>
<dbReference type="EMBL" id="LT719092">
    <property type="protein sequence ID" value="SJK85717.1"/>
    <property type="molecule type" value="Genomic_DNA"/>
</dbReference>
<dbReference type="PROSITE" id="PS51274">
    <property type="entry name" value="GATASE_COBBQ"/>
    <property type="match status" value="1"/>
</dbReference>
<dbReference type="GO" id="GO:1903600">
    <property type="term" value="C:glutaminase complex"/>
    <property type="evidence" value="ECO:0007669"/>
    <property type="project" value="TreeGrafter"/>
</dbReference>
<dbReference type="HAMAP" id="MF_01615">
    <property type="entry name" value="PdxT"/>
    <property type="match status" value="1"/>
</dbReference>
<dbReference type="Pfam" id="PF01174">
    <property type="entry name" value="SNO"/>
    <property type="match status" value="1"/>
</dbReference>
<dbReference type="UniPathway" id="UPA00245"/>
<dbReference type="CDD" id="cd01749">
    <property type="entry name" value="GATase1_PB"/>
    <property type="match status" value="1"/>
</dbReference>
<dbReference type="InterPro" id="IPR021196">
    <property type="entry name" value="PdxT/SNO_CS"/>
</dbReference>
<dbReference type="InterPro" id="IPR002161">
    <property type="entry name" value="PdxT/SNO"/>
</dbReference>
<evidence type="ECO:0000256" key="2">
    <source>
        <dbReference type="ARBA" id="ARBA00022801"/>
    </source>
</evidence>
<evidence type="ECO:0000256" key="1">
    <source>
        <dbReference type="ARBA" id="ARBA00008345"/>
    </source>
</evidence>
<dbReference type="GeneID" id="41589245"/>
<feature type="binding site" evidence="7 9">
    <location>
        <position position="110"/>
    </location>
    <ligand>
        <name>L-glutamine</name>
        <dbReference type="ChEBI" id="CHEBI:58359"/>
    </ligand>
</feature>
<evidence type="ECO:0000256" key="9">
    <source>
        <dbReference type="PIRSR" id="PIRSR005639-2"/>
    </source>
</evidence>
<dbReference type="SUPFAM" id="SSF52317">
    <property type="entry name" value="Class I glutamine amidotransferase-like"/>
    <property type="match status" value="1"/>
</dbReference>
<evidence type="ECO:0000256" key="5">
    <source>
        <dbReference type="ARBA" id="ARBA00023239"/>
    </source>
</evidence>
<dbReference type="FunFam" id="3.40.50.880:FF:000010">
    <property type="entry name" value="uncharacterized protein LOC100176842 isoform X2"/>
    <property type="match status" value="1"/>
</dbReference>
<proteinExistence type="inferred from homology"/>
<dbReference type="STRING" id="1673428.CPM_1944"/>
<dbReference type="PROSITE" id="PS51273">
    <property type="entry name" value="GATASE_TYPE_1"/>
    <property type="match status" value="1"/>
</dbReference>
<organism evidence="10 13">
    <name type="scientific">Cuniculiplasma divulgatum</name>
    <dbReference type="NCBI Taxonomy" id="1673428"/>
    <lineage>
        <taxon>Archaea</taxon>
        <taxon>Methanobacteriati</taxon>
        <taxon>Thermoplasmatota</taxon>
        <taxon>Thermoplasmata</taxon>
        <taxon>Thermoplasmatales</taxon>
        <taxon>Cuniculiplasmataceae</taxon>
        <taxon>Cuniculiplasma</taxon>
    </lineage>
</organism>
<evidence type="ECO:0000256" key="7">
    <source>
        <dbReference type="HAMAP-Rule" id="MF_01615"/>
    </source>
</evidence>
<comment type="catalytic activity">
    <reaction evidence="6 7">
        <text>L-glutamine + H2O = L-glutamate + NH4(+)</text>
        <dbReference type="Rhea" id="RHEA:15889"/>
        <dbReference type="ChEBI" id="CHEBI:15377"/>
        <dbReference type="ChEBI" id="CHEBI:28938"/>
        <dbReference type="ChEBI" id="CHEBI:29985"/>
        <dbReference type="ChEBI" id="CHEBI:58359"/>
        <dbReference type="EC" id="3.5.1.2"/>
    </reaction>
</comment>
<feature type="binding site" evidence="7 9">
    <location>
        <begin position="137"/>
        <end position="138"/>
    </location>
    <ligand>
        <name>L-glutamine</name>
        <dbReference type="ChEBI" id="CHEBI:58359"/>
    </ligand>
</feature>
<evidence type="ECO:0000313" key="13">
    <source>
        <dbReference type="Proteomes" id="UP000195607"/>
    </source>
</evidence>
<feature type="binding site" evidence="7 9">
    <location>
        <begin position="51"/>
        <end position="53"/>
    </location>
    <ligand>
        <name>L-glutamine</name>
        <dbReference type="ChEBI" id="CHEBI:58359"/>
    </ligand>
</feature>
<dbReference type="GO" id="GO:0004359">
    <property type="term" value="F:glutaminase activity"/>
    <property type="evidence" value="ECO:0007669"/>
    <property type="project" value="UniProtKB-UniRule"/>
</dbReference>
<comment type="catalytic activity">
    <reaction evidence="7">
        <text>aldehydo-D-ribose 5-phosphate + D-glyceraldehyde 3-phosphate + L-glutamine = pyridoxal 5'-phosphate + L-glutamate + phosphate + 3 H2O + H(+)</text>
        <dbReference type="Rhea" id="RHEA:31507"/>
        <dbReference type="ChEBI" id="CHEBI:15377"/>
        <dbReference type="ChEBI" id="CHEBI:15378"/>
        <dbReference type="ChEBI" id="CHEBI:29985"/>
        <dbReference type="ChEBI" id="CHEBI:43474"/>
        <dbReference type="ChEBI" id="CHEBI:58273"/>
        <dbReference type="ChEBI" id="CHEBI:58359"/>
        <dbReference type="ChEBI" id="CHEBI:59776"/>
        <dbReference type="ChEBI" id="CHEBI:597326"/>
        <dbReference type="EC" id="4.3.3.6"/>
    </reaction>
</comment>
<evidence type="ECO:0000256" key="8">
    <source>
        <dbReference type="PIRSR" id="PIRSR005639-1"/>
    </source>
</evidence>
<feature type="active site" description="Nucleophile" evidence="7 8">
    <location>
        <position position="83"/>
    </location>
</feature>
<comment type="function">
    <text evidence="7">Catalyzes the hydrolysis of glutamine to glutamate and ammonia as part of the biosynthesis of pyridoxal 5'-phosphate. The resulting ammonia molecule is channeled to the active site of PdxS.</text>
</comment>
<reference evidence="10 13" key="1">
    <citation type="submission" date="2016-04" db="EMBL/GenBank/DDBJ databases">
        <authorList>
            <person name="Evans L.H."/>
            <person name="Alamgir A."/>
            <person name="Owens N."/>
            <person name="Weber N.D."/>
            <person name="Virtaneva K."/>
            <person name="Barbian K."/>
            <person name="Babar A."/>
            <person name="Rosenke K."/>
        </authorList>
    </citation>
    <scope>NUCLEOTIDE SEQUENCE [LARGE SCALE GENOMIC DNA]</scope>
    <source>
        <strain evidence="10">S5</strain>
        <strain evidence="13">S5(T) (JCM 30642 \VKM B-2941)</strain>
    </source>
</reference>
<reference evidence="12" key="2">
    <citation type="submission" date="2016-06" db="EMBL/GenBank/DDBJ databases">
        <authorList>
            <person name="Toshchakov V.S."/>
        </authorList>
    </citation>
    <scope>NUCLEOTIDE SEQUENCE [LARGE SCALE GENOMIC DNA]</scope>
    <source>
        <strain>PM4 (JCM 30641</strain>
        <strain evidence="12">\VKM B-2940)</strain>
    </source>
</reference>
<dbReference type="PROSITE" id="PS51130">
    <property type="entry name" value="PDXT_SNO_2"/>
    <property type="match status" value="1"/>
</dbReference>
<gene>
    <name evidence="7" type="primary">pdxT</name>
    <name evidence="11" type="ORF">CPM_1944</name>
    <name evidence="10" type="ORF">CSP5_2012</name>
</gene>
<keyword evidence="3 7" id="KW-0663">Pyridoxal phosphate</keyword>
<keyword evidence="5 7" id="KW-0456">Lyase</keyword>
<keyword evidence="4 7" id="KW-0315">Glutamine amidotransferase</keyword>
<dbReference type="GO" id="GO:0036381">
    <property type="term" value="F:pyridoxal 5'-phosphate synthase (glutamine hydrolysing) activity"/>
    <property type="evidence" value="ECO:0007669"/>
    <property type="project" value="UniProtKB-UniRule"/>
</dbReference>
<dbReference type="InterPro" id="IPR029062">
    <property type="entry name" value="Class_I_gatase-like"/>
</dbReference>
<dbReference type="PIRSF" id="PIRSF005639">
    <property type="entry name" value="Glut_amidoT_SNO"/>
    <property type="match status" value="1"/>
</dbReference>
<dbReference type="PROSITE" id="PS01236">
    <property type="entry name" value="PDXT_SNO_1"/>
    <property type="match status" value="1"/>
</dbReference>
<dbReference type="AlphaFoldDB" id="A0A1N5WXF9"/>
<feature type="active site" description="Charge relay system" evidence="7 8">
    <location>
        <position position="172"/>
    </location>
</feature>
<feature type="active site" description="Charge relay system" evidence="7 8">
    <location>
        <position position="174"/>
    </location>
</feature>
<comment type="subunit">
    <text evidence="7">In the presence of PdxS, forms a dodecamer of heterodimers. Only shows activity in the heterodimer.</text>
</comment>
<dbReference type="KEGG" id="cdiv:CPM_1944"/>
<dbReference type="Gene3D" id="3.40.50.880">
    <property type="match status" value="1"/>
</dbReference>
<sequence>MKIGVIGFQGDVEEHINILKILSENGRNIEPLRVRNKDQLREVSAIIIPGGESTTIYKLIKEYGIYEDIVDSVKHGKPLMGTCAGIILASSKTNDTRVEGMGLLDIEIERNAYGRQGESFIDNVDIKDIGNYMAVFIRAPVIKSVNHGEIMAYQAGKPIMVRDGNVIGLTFHPELTDDTRVHEYFIRMIGGEGGTSSGTSEEKVTVK</sequence>
<dbReference type="GO" id="GO:0042823">
    <property type="term" value="P:pyridoxal phosphate biosynthetic process"/>
    <property type="evidence" value="ECO:0007669"/>
    <property type="project" value="UniProtKB-UniRule"/>
</dbReference>
<reference evidence="11" key="3">
    <citation type="submission" date="2016-06" db="EMBL/GenBank/DDBJ databases">
        <authorList>
            <person name="Olsen C.W."/>
            <person name="Carey S."/>
            <person name="Hinshaw L."/>
            <person name="Karasin A.I."/>
        </authorList>
    </citation>
    <scope>NUCLEOTIDE SEQUENCE [LARGE SCALE GENOMIC DNA]</scope>
    <source>
        <strain evidence="11">PM4</strain>
    </source>
</reference>
<evidence type="ECO:0000256" key="4">
    <source>
        <dbReference type="ARBA" id="ARBA00022962"/>
    </source>
</evidence>
<dbReference type="RefSeq" id="WP_021789624.1">
    <property type="nucleotide sequence ID" value="NZ_LT671858.1"/>
</dbReference>
<dbReference type="EC" id="3.5.1.2" evidence="7"/>
<comment type="pathway">
    <text evidence="7">Cofactor biosynthesis; pyridoxal 5'-phosphate biosynthesis.</text>
</comment>
<dbReference type="Proteomes" id="UP000195607">
    <property type="component" value="Chromosome I"/>
</dbReference>
<keyword evidence="12" id="KW-1185">Reference proteome</keyword>
<evidence type="ECO:0000256" key="6">
    <source>
        <dbReference type="ARBA" id="ARBA00049534"/>
    </source>
</evidence>
<dbReference type="GO" id="GO:0008614">
    <property type="term" value="P:pyridoxine metabolic process"/>
    <property type="evidence" value="ECO:0007669"/>
    <property type="project" value="TreeGrafter"/>
</dbReference>